<feature type="transmembrane region" description="Helical" evidence="1">
    <location>
        <begin position="12"/>
        <end position="32"/>
    </location>
</feature>
<dbReference type="Gramene" id="TRITD7Bv1G061210.2">
    <property type="protein sequence ID" value="TRITD7Bv1G061210.2"/>
    <property type="gene ID" value="TRITD7Bv1G061210"/>
</dbReference>
<accession>A0A9R1A0D9</accession>
<sequence length="444" mass="49118">MKAGSNESSKKLVSGGALAVWLLLPLVVLVVLKTDCLPQVTVRQLFAQFSFTQPAADDSVNKVPSSGTESVAQQEAVDVARLKAAHDPVVGAPPPLASSNEMAAGVADATRDLKNQTELLAMNGVRDGSGVNSDVAAPRSKLSCNFSFYRMNICAMEGDVRTHGKAATVYVVSPSDDSYRPENGTVTIRPYPRKWEKPTMQLAREVTIRSSGPGATDMSPPRCTVTHDVPAVVFSTGGYSSNFFHAVTDIVIPLYNTAREYDGRVQLVVTDYSRKWIAKYRHVLAALSAYPVIDFDADDNVRCFPKVHVGIESHKELGINPVLSHKGYTLMDFRDFLRSAYSLKRAWSTPIIPWGEMKWPCWSIFGETVPDMGLRYVEYEATAEETTLKDVYPRDHPVFTNPVSIHKQGFDQLWKIFLDGQNVTLDINRFTGVMQQIYQDVTVT</sequence>
<evidence type="ECO:0000313" key="2">
    <source>
        <dbReference type="EMBL" id="VAI85822.1"/>
    </source>
</evidence>
<keyword evidence="1" id="KW-0472">Membrane</keyword>
<protein>
    <submittedName>
        <fullName evidence="2">Uncharacterized protein</fullName>
    </submittedName>
</protein>
<dbReference type="GO" id="GO:0016757">
    <property type="term" value="F:glycosyltransferase activity"/>
    <property type="evidence" value="ECO:0007669"/>
    <property type="project" value="InterPro"/>
</dbReference>
<keyword evidence="1" id="KW-0812">Transmembrane</keyword>
<reference evidence="2 3" key="1">
    <citation type="submission" date="2017-09" db="EMBL/GenBank/DDBJ databases">
        <authorList>
            <consortium name="International Durum Wheat Genome Sequencing Consortium (IDWGSC)"/>
            <person name="Milanesi L."/>
        </authorList>
    </citation>
    <scope>NUCLEOTIDE SEQUENCE [LARGE SCALE GENOMIC DNA]</scope>
    <source>
        <strain evidence="3">cv. Svevo</strain>
    </source>
</reference>
<dbReference type="EMBL" id="LT934124">
    <property type="protein sequence ID" value="VAI85822.1"/>
    <property type="molecule type" value="Genomic_DNA"/>
</dbReference>
<proteinExistence type="predicted"/>
<dbReference type="AlphaFoldDB" id="A0A9R1A0D9"/>
<keyword evidence="1" id="KW-1133">Transmembrane helix</keyword>
<dbReference type="PANTHER" id="PTHR20961">
    <property type="entry name" value="GLYCOSYLTRANSFERASE"/>
    <property type="match status" value="1"/>
</dbReference>
<evidence type="ECO:0000256" key="1">
    <source>
        <dbReference type="SAM" id="Phobius"/>
    </source>
</evidence>
<keyword evidence="3" id="KW-1185">Reference proteome</keyword>
<name>A0A9R1A0D9_TRITD</name>
<organism evidence="2 3">
    <name type="scientific">Triticum turgidum subsp. durum</name>
    <name type="common">Durum wheat</name>
    <name type="synonym">Triticum durum</name>
    <dbReference type="NCBI Taxonomy" id="4567"/>
    <lineage>
        <taxon>Eukaryota</taxon>
        <taxon>Viridiplantae</taxon>
        <taxon>Streptophyta</taxon>
        <taxon>Embryophyta</taxon>
        <taxon>Tracheophyta</taxon>
        <taxon>Spermatophyta</taxon>
        <taxon>Magnoliopsida</taxon>
        <taxon>Liliopsida</taxon>
        <taxon>Poales</taxon>
        <taxon>Poaceae</taxon>
        <taxon>BOP clade</taxon>
        <taxon>Pooideae</taxon>
        <taxon>Triticodae</taxon>
        <taxon>Triticeae</taxon>
        <taxon>Triticinae</taxon>
        <taxon>Triticum</taxon>
    </lineage>
</organism>
<dbReference type="PANTHER" id="PTHR20961:SF5">
    <property type="entry name" value="GLYCOSYLTRANSFERASE-RELATED"/>
    <property type="match status" value="1"/>
</dbReference>
<evidence type="ECO:0000313" key="3">
    <source>
        <dbReference type="Proteomes" id="UP000324705"/>
    </source>
</evidence>
<gene>
    <name evidence="2" type="ORF">TRITD_7Bv1G061210</name>
</gene>
<dbReference type="InterPro" id="IPR007657">
    <property type="entry name" value="Glycosyltransferase_61"/>
</dbReference>
<dbReference type="Proteomes" id="UP000324705">
    <property type="component" value="Chromosome 7B"/>
</dbReference>